<reference evidence="2 3" key="1">
    <citation type="journal article" date="2013" name="Genome Announc.">
        <title>Draft Genome Sequence of an Alphaproteobacterium, Caenispirillum salinarum AK4(T), Isolated from a Solar Saltern.</title>
        <authorList>
            <person name="Khatri I."/>
            <person name="Singh A."/>
            <person name="Korpole S."/>
            <person name="Pinnaka A.K."/>
            <person name="Subramanian S."/>
        </authorList>
    </citation>
    <scope>NUCLEOTIDE SEQUENCE [LARGE SCALE GENOMIC DNA]</scope>
    <source>
        <strain evidence="2 3">AK4</strain>
    </source>
</reference>
<accession>K9H182</accession>
<comment type="caution">
    <text evidence="2">The sequence shown here is derived from an EMBL/GenBank/DDBJ whole genome shotgun (WGS) entry which is preliminary data.</text>
</comment>
<dbReference type="OrthoDB" id="8443793at2"/>
<dbReference type="STRING" id="1238182.C882_3685"/>
<keyword evidence="3" id="KW-1185">Reference proteome</keyword>
<dbReference type="eggNOG" id="COG1399">
    <property type="taxonomic scope" value="Bacteria"/>
</dbReference>
<evidence type="ECO:0000313" key="2">
    <source>
        <dbReference type="EMBL" id="EKV31312.1"/>
    </source>
</evidence>
<dbReference type="Proteomes" id="UP000009881">
    <property type="component" value="Unassembled WGS sequence"/>
</dbReference>
<dbReference type="EMBL" id="ANHY01000006">
    <property type="protein sequence ID" value="EKV31312.1"/>
    <property type="molecule type" value="Genomic_DNA"/>
</dbReference>
<name>K9H182_9PROT</name>
<evidence type="ECO:0008006" key="4">
    <source>
        <dbReference type="Google" id="ProtNLM"/>
    </source>
</evidence>
<dbReference type="InterPro" id="IPR003772">
    <property type="entry name" value="YceD"/>
</dbReference>
<dbReference type="AlphaFoldDB" id="K9H182"/>
<dbReference type="Pfam" id="PF02620">
    <property type="entry name" value="YceD"/>
    <property type="match status" value="1"/>
</dbReference>
<feature type="region of interest" description="Disordered" evidence="1">
    <location>
        <begin position="157"/>
        <end position="184"/>
    </location>
</feature>
<proteinExistence type="predicted"/>
<evidence type="ECO:0000256" key="1">
    <source>
        <dbReference type="SAM" id="MobiDB-lite"/>
    </source>
</evidence>
<dbReference type="RefSeq" id="WP_009539793.1">
    <property type="nucleotide sequence ID" value="NZ_ANHY01000006.1"/>
</dbReference>
<sequence>MTTGEPTPEFSRPVHPDRIPPEGLVETLSAKPEERAALAERFELEAIDALEAEIHLKLVAGGPMVRLAGRFRADVVQTCVVTLEPLPARVEEDFEMLFGPEADYKPGQEIHLDAEAADPPEPFGPGGVVDVGEIVAEHLSLALDPFPRKADAAVEVPEGIEKDGPDALPNTPFAALQGLKDKLR</sequence>
<evidence type="ECO:0000313" key="3">
    <source>
        <dbReference type="Proteomes" id="UP000009881"/>
    </source>
</evidence>
<feature type="region of interest" description="Disordered" evidence="1">
    <location>
        <begin position="1"/>
        <end position="22"/>
    </location>
</feature>
<gene>
    <name evidence="2" type="ORF">C882_3685</name>
</gene>
<protein>
    <recommendedName>
        <fullName evidence="4">DUF177 domain-containing protein</fullName>
    </recommendedName>
</protein>
<organism evidence="2 3">
    <name type="scientific">Caenispirillum salinarum AK4</name>
    <dbReference type="NCBI Taxonomy" id="1238182"/>
    <lineage>
        <taxon>Bacteria</taxon>
        <taxon>Pseudomonadati</taxon>
        <taxon>Pseudomonadota</taxon>
        <taxon>Alphaproteobacteria</taxon>
        <taxon>Rhodospirillales</taxon>
        <taxon>Novispirillaceae</taxon>
        <taxon>Caenispirillum</taxon>
    </lineage>
</organism>
<dbReference type="PATRIC" id="fig|1238182.3.peg.1348"/>